<dbReference type="SUPFAM" id="SSF55073">
    <property type="entry name" value="Nucleotide cyclase"/>
    <property type="match status" value="1"/>
</dbReference>
<keyword evidence="6 7" id="KW-0456">Lyase</keyword>
<evidence type="ECO:0000256" key="4">
    <source>
        <dbReference type="ARBA" id="ARBA00022989"/>
    </source>
</evidence>
<dbReference type="CDD" id="cd07302">
    <property type="entry name" value="CHD"/>
    <property type="match status" value="1"/>
</dbReference>
<reference evidence="11" key="1">
    <citation type="submission" date="2021-01" db="EMBL/GenBank/DDBJ databases">
        <authorList>
            <person name="Corre E."/>
            <person name="Pelletier E."/>
            <person name="Niang G."/>
            <person name="Scheremetjew M."/>
            <person name="Finn R."/>
            <person name="Kale V."/>
            <person name="Holt S."/>
            <person name="Cochrane G."/>
            <person name="Meng A."/>
            <person name="Brown T."/>
            <person name="Cohen L."/>
        </authorList>
    </citation>
    <scope>NUCLEOTIDE SEQUENCE</scope>
    <source>
        <strain evidence="11">B650</strain>
    </source>
</reference>
<dbReference type="InterPro" id="IPR018297">
    <property type="entry name" value="A/G_cyclase_CS"/>
</dbReference>
<dbReference type="GO" id="GO:0001653">
    <property type="term" value="F:peptide receptor activity"/>
    <property type="evidence" value="ECO:0007669"/>
    <property type="project" value="TreeGrafter"/>
</dbReference>
<dbReference type="InterPro" id="IPR050401">
    <property type="entry name" value="Cyclic_nucleotide_synthase"/>
</dbReference>
<evidence type="ECO:0000256" key="8">
    <source>
        <dbReference type="SAM" id="MobiDB-lite"/>
    </source>
</evidence>
<protein>
    <recommendedName>
        <fullName evidence="10">Guanylate cyclase domain-containing protein</fullName>
    </recommendedName>
</protein>
<sequence>MNTDDRTPRQAESHDTDDDNDNGGLKKFGDATATIPDSFRESINTLSSKAYTETSHSSNVWNMFFRNGGNVHYSNKDSVWKSKRTFDKVIANDDETELNDDMDEMMSCGEWVRWNVVCMVKEICHYVKTALSRPVIALLSLGVFVMLFLAGFAIVQTSKSNYEDDLRFEAMCTAAETGQWFNDMFKRALLPLYSIQQAVIYSDYFKDLPHKIGKAGEPGSAPTLEESPNPKYSYRNVTNICDDAEMQAKFHEIVESVNHDTEMDGLIVHYRLAPHAVFCLVDPLVNDEDFGEGQSMDFSGFIGRDLLHSNPFWDKTVRATINSPGNEVDIFGPIEIAKDDDVIMPELYCGHLKVNMPGYELEIDGEVYESWGFVMHFIHWAKLKEQSKIYDSFSKRGVEFNLTRTDVIVDPATGEETSKVEIIAQSDNAHLLDDSNSEVVPIETPNGVWMNRVGYPEGYTPSWYGPAIIGVAFTSFIVSIMFAVILVEKQLHTKLLYKMMPSAAIKKLNRGKTVVEKYNLVTIFFSDIVGFTSMAGEMQPIQVMKMLNDLYVEFDKIVERHNLYKVETIGDAYMVVGGAPDRCTGPEAAAKVAQFALEATKFVQNYRTSTGTRIYIRVGLHSGPVMAGVVGQAMPRYCLFGDTVNYASRMESTSVKMKIQCSDMTRRLLIDAPNHMFHCEERRGEDDEVGVMVKGKGLVHTWWIKGCEERSNATFDLDLENLGRNSQISSHNSLLMVEEEDDREMNPVDS</sequence>
<dbReference type="EMBL" id="HBGY01034174">
    <property type="protein sequence ID" value="CAD9615579.1"/>
    <property type="molecule type" value="Transcribed_RNA"/>
</dbReference>
<evidence type="ECO:0000256" key="5">
    <source>
        <dbReference type="ARBA" id="ARBA00023136"/>
    </source>
</evidence>
<dbReference type="GO" id="GO:0004016">
    <property type="term" value="F:adenylate cyclase activity"/>
    <property type="evidence" value="ECO:0007669"/>
    <property type="project" value="TreeGrafter"/>
</dbReference>
<evidence type="ECO:0000256" key="2">
    <source>
        <dbReference type="ARBA" id="ARBA00022692"/>
    </source>
</evidence>
<feature type="transmembrane region" description="Helical" evidence="9">
    <location>
        <begin position="135"/>
        <end position="155"/>
    </location>
</feature>
<feature type="region of interest" description="Disordered" evidence="8">
    <location>
        <begin position="1"/>
        <end position="29"/>
    </location>
</feature>
<evidence type="ECO:0000256" key="1">
    <source>
        <dbReference type="ARBA" id="ARBA00004370"/>
    </source>
</evidence>
<keyword evidence="4 9" id="KW-1133">Transmembrane helix</keyword>
<accession>A0A7S2PSW3</accession>
<keyword evidence="2 9" id="KW-0812">Transmembrane</keyword>
<evidence type="ECO:0000256" key="7">
    <source>
        <dbReference type="RuleBase" id="RU000405"/>
    </source>
</evidence>
<keyword evidence="5 9" id="KW-0472">Membrane</keyword>
<dbReference type="GO" id="GO:0004383">
    <property type="term" value="F:guanylate cyclase activity"/>
    <property type="evidence" value="ECO:0007669"/>
    <property type="project" value="TreeGrafter"/>
</dbReference>
<dbReference type="AlphaFoldDB" id="A0A7S2PSW3"/>
<dbReference type="PANTHER" id="PTHR11920">
    <property type="entry name" value="GUANYLYL CYCLASE"/>
    <property type="match status" value="1"/>
</dbReference>
<dbReference type="GO" id="GO:0035556">
    <property type="term" value="P:intracellular signal transduction"/>
    <property type="evidence" value="ECO:0007669"/>
    <property type="project" value="InterPro"/>
</dbReference>
<evidence type="ECO:0000259" key="10">
    <source>
        <dbReference type="PROSITE" id="PS50125"/>
    </source>
</evidence>
<gene>
    <name evidence="11" type="ORF">LDAN0321_LOCUS21485</name>
</gene>
<dbReference type="GO" id="GO:0000166">
    <property type="term" value="F:nucleotide binding"/>
    <property type="evidence" value="ECO:0007669"/>
    <property type="project" value="UniProtKB-KW"/>
</dbReference>
<feature type="compositionally biased region" description="Basic and acidic residues" evidence="8">
    <location>
        <begin position="1"/>
        <end position="14"/>
    </location>
</feature>
<dbReference type="SMART" id="SM00044">
    <property type="entry name" value="CYCc"/>
    <property type="match status" value="1"/>
</dbReference>
<evidence type="ECO:0000256" key="3">
    <source>
        <dbReference type="ARBA" id="ARBA00022741"/>
    </source>
</evidence>
<dbReference type="PANTHER" id="PTHR11920:SF335">
    <property type="entry name" value="GUANYLATE CYCLASE"/>
    <property type="match status" value="1"/>
</dbReference>
<dbReference type="InterPro" id="IPR001054">
    <property type="entry name" value="A/G_cyclase"/>
</dbReference>
<dbReference type="Pfam" id="PF00211">
    <property type="entry name" value="Guanylate_cyc"/>
    <property type="match status" value="1"/>
</dbReference>
<dbReference type="FunFam" id="3.30.70.1230:FF:000059">
    <property type="entry name" value="Guanylate cyclase"/>
    <property type="match status" value="1"/>
</dbReference>
<dbReference type="InterPro" id="IPR029787">
    <property type="entry name" value="Nucleotide_cyclase"/>
</dbReference>
<evidence type="ECO:0000256" key="6">
    <source>
        <dbReference type="ARBA" id="ARBA00023239"/>
    </source>
</evidence>
<dbReference type="GO" id="GO:0005886">
    <property type="term" value="C:plasma membrane"/>
    <property type="evidence" value="ECO:0007669"/>
    <property type="project" value="TreeGrafter"/>
</dbReference>
<proteinExistence type="inferred from homology"/>
<comment type="subcellular location">
    <subcellularLocation>
        <location evidence="1">Membrane</location>
    </subcellularLocation>
</comment>
<name>A0A7S2PSW3_9STRA</name>
<organism evidence="11">
    <name type="scientific">Leptocylindrus danicus</name>
    <dbReference type="NCBI Taxonomy" id="163516"/>
    <lineage>
        <taxon>Eukaryota</taxon>
        <taxon>Sar</taxon>
        <taxon>Stramenopiles</taxon>
        <taxon>Ochrophyta</taxon>
        <taxon>Bacillariophyta</taxon>
        <taxon>Coscinodiscophyceae</taxon>
        <taxon>Chaetocerotophycidae</taxon>
        <taxon>Leptocylindrales</taxon>
        <taxon>Leptocylindraceae</taxon>
        <taxon>Leptocylindrus</taxon>
    </lineage>
</organism>
<keyword evidence="3" id="KW-0547">Nucleotide-binding</keyword>
<dbReference type="Gene3D" id="3.30.70.1230">
    <property type="entry name" value="Nucleotide cyclase"/>
    <property type="match status" value="1"/>
</dbReference>
<feature type="transmembrane region" description="Helical" evidence="9">
    <location>
        <begin position="463"/>
        <end position="487"/>
    </location>
</feature>
<dbReference type="PROSITE" id="PS50125">
    <property type="entry name" value="GUANYLATE_CYCLASE_2"/>
    <property type="match status" value="1"/>
</dbReference>
<evidence type="ECO:0000256" key="9">
    <source>
        <dbReference type="SAM" id="Phobius"/>
    </source>
</evidence>
<dbReference type="PROSITE" id="PS00452">
    <property type="entry name" value="GUANYLATE_CYCLASE_1"/>
    <property type="match status" value="1"/>
</dbReference>
<feature type="domain" description="Guanylate cyclase" evidence="10">
    <location>
        <begin position="522"/>
        <end position="651"/>
    </location>
</feature>
<comment type="similarity">
    <text evidence="7">Belongs to the adenylyl cyclase class-4/guanylyl cyclase family.</text>
</comment>
<dbReference type="GO" id="GO:0007168">
    <property type="term" value="P:receptor guanylyl cyclase signaling pathway"/>
    <property type="evidence" value="ECO:0007669"/>
    <property type="project" value="TreeGrafter"/>
</dbReference>
<evidence type="ECO:0000313" key="11">
    <source>
        <dbReference type="EMBL" id="CAD9615579.1"/>
    </source>
</evidence>